<dbReference type="EMBL" id="CM007390">
    <property type="protein sequence ID" value="ONK55782.1"/>
    <property type="molecule type" value="Genomic_DNA"/>
</dbReference>
<gene>
    <name evidence="1" type="ORF">A4U43_C10F930</name>
</gene>
<protein>
    <recommendedName>
        <fullName evidence="3">DUF674 family protein</fullName>
    </recommendedName>
</protein>
<proteinExistence type="predicted"/>
<sequence>MDLGIEEILTLLGRFLVSNSPLTDLVFKNMGVTDDVSKGIGIKKMIQVKGEGNTEAESKETHVNLILNKSTNKVSFVEVGEEFVNVIFSFLTLPLGSLIKLQTKKSFLECVDNLYQSAENLSLDNFKSEECKNILISPKLAPFFGYTGSMLEMDEIAPRESSCRGCYVCCWRNDNTGCSVSECAHGVKQAYFRLLNPKSPEGSTEIGGGYAKGKFLVTTDLCVSQLSASSSIQIIKNQDISLSDLVMKRATFGEIQALDLLRSAVTSKTPIDDVLNTHQKVARGNRRSNTWALHKLPSQSKRKVIQNHNLDLSVTYFTMEKVTVNFLVGKVKQRVVLVEADSNFVDILFSLCDFPLGTIVRLLNKQSYSGCLDKLYESIENLNVQNFQAKACKIMLLFPQSAAADG</sequence>
<accession>A0A5P1DZR9</accession>
<evidence type="ECO:0008006" key="3">
    <source>
        <dbReference type="Google" id="ProtNLM"/>
    </source>
</evidence>
<dbReference type="PANTHER" id="PTHR33103">
    <property type="entry name" value="OS01G0153900 PROTEIN"/>
    <property type="match status" value="1"/>
</dbReference>
<evidence type="ECO:0000313" key="1">
    <source>
        <dbReference type="EMBL" id="ONK55782.1"/>
    </source>
</evidence>
<dbReference type="Gramene" id="ONK55782">
    <property type="protein sequence ID" value="ONK55782"/>
    <property type="gene ID" value="A4U43_C10F930"/>
</dbReference>
<reference evidence="2" key="1">
    <citation type="journal article" date="2017" name="Nat. Commun.">
        <title>The asparagus genome sheds light on the origin and evolution of a young Y chromosome.</title>
        <authorList>
            <person name="Harkess A."/>
            <person name="Zhou J."/>
            <person name="Xu C."/>
            <person name="Bowers J.E."/>
            <person name="Van der Hulst R."/>
            <person name="Ayyampalayam S."/>
            <person name="Mercati F."/>
            <person name="Riccardi P."/>
            <person name="McKain M.R."/>
            <person name="Kakrana A."/>
            <person name="Tang H."/>
            <person name="Ray J."/>
            <person name="Groenendijk J."/>
            <person name="Arikit S."/>
            <person name="Mathioni S.M."/>
            <person name="Nakano M."/>
            <person name="Shan H."/>
            <person name="Telgmann-Rauber A."/>
            <person name="Kanno A."/>
            <person name="Yue Z."/>
            <person name="Chen H."/>
            <person name="Li W."/>
            <person name="Chen Y."/>
            <person name="Xu X."/>
            <person name="Zhang Y."/>
            <person name="Luo S."/>
            <person name="Chen H."/>
            <person name="Gao J."/>
            <person name="Mao Z."/>
            <person name="Pires J.C."/>
            <person name="Luo M."/>
            <person name="Kudrna D."/>
            <person name="Wing R.A."/>
            <person name="Meyers B.C."/>
            <person name="Yi K."/>
            <person name="Kong H."/>
            <person name="Lavrijsen P."/>
            <person name="Sunseri F."/>
            <person name="Falavigna A."/>
            <person name="Ye Y."/>
            <person name="Leebens-Mack J.H."/>
            <person name="Chen G."/>
        </authorList>
    </citation>
    <scope>NUCLEOTIDE SEQUENCE [LARGE SCALE GENOMIC DNA]</scope>
    <source>
        <strain evidence="2">cv. DH0086</strain>
    </source>
</reference>
<dbReference type="Proteomes" id="UP000243459">
    <property type="component" value="Chromosome 10"/>
</dbReference>
<name>A0A5P1DZR9_ASPOF</name>
<dbReference type="InterPro" id="IPR007750">
    <property type="entry name" value="DUF674"/>
</dbReference>
<dbReference type="AlphaFoldDB" id="A0A5P1DZR9"/>
<evidence type="ECO:0000313" key="2">
    <source>
        <dbReference type="Proteomes" id="UP000243459"/>
    </source>
</evidence>
<dbReference type="Pfam" id="PF05056">
    <property type="entry name" value="DUF674"/>
    <property type="match status" value="2"/>
</dbReference>
<keyword evidence="2" id="KW-1185">Reference proteome</keyword>
<organism evidence="1 2">
    <name type="scientific">Asparagus officinalis</name>
    <name type="common">Garden asparagus</name>
    <dbReference type="NCBI Taxonomy" id="4686"/>
    <lineage>
        <taxon>Eukaryota</taxon>
        <taxon>Viridiplantae</taxon>
        <taxon>Streptophyta</taxon>
        <taxon>Embryophyta</taxon>
        <taxon>Tracheophyta</taxon>
        <taxon>Spermatophyta</taxon>
        <taxon>Magnoliopsida</taxon>
        <taxon>Liliopsida</taxon>
        <taxon>Asparagales</taxon>
        <taxon>Asparagaceae</taxon>
        <taxon>Asparagoideae</taxon>
        <taxon>Asparagus</taxon>
    </lineage>
</organism>
<dbReference type="PANTHER" id="PTHR33103:SF27">
    <property type="entry name" value="OS04G0594700 PROTEIN"/>
    <property type="match status" value="1"/>
</dbReference>